<dbReference type="GO" id="GO:0046100">
    <property type="term" value="P:hypoxanthine metabolic process"/>
    <property type="evidence" value="ECO:0007669"/>
    <property type="project" value="TreeGrafter"/>
</dbReference>
<dbReference type="PANTHER" id="PTHR43340">
    <property type="entry name" value="HYPOXANTHINE-GUANINE PHOSPHORIBOSYLTRANSFERASE"/>
    <property type="match status" value="1"/>
</dbReference>
<protein>
    <recommendedName>
        <fullName evidence="1">Phosphoribosyltransferase domain-containing protein</fullName>
    </recommendedName>
</protein>
<dbReference type="GO" id="GO:0006178">
    <property type="term" value="P:guanine salvage"/>
    <property type="evidence" value="ECO:0007669"/>
    <property type="project" value="TreeGrafter"/>
</dbReference>
<dbReference type="Pfam" id="PF00156">
    <property type="entry name" value="Pribosyltran"/>
    <property type="match status" value="1"/>
</dbReference>
<evidence type="ECO:0000313" key="3">
    <source>
        <dbReference type="Proteomes" id="UP001168821"/>
    </source>
</evidence>
<sequence>MQKHPLVKEILINKEQINKRAEELATTISAHYEKESPKNNTVIMIGLLKGCIPFMAKFLEYFTYNCETEYMVVSSYLGGTKAHGKPKINLDLNMSVEGEHILIVEDIIDSGVTLDYVKRYLLFKGAADVKIVTLLDKPEGRTAKLSPD</sequence>
<dbReference type="GO" id="GO:0005829">
    <property type="term" value="C:cytosol"/>
    <property type="evidence" value="ECO:0007669"/>
    <property type="project" value="TreeGrafter"/>
</dbReference>
<dbReference type="CDD" id="cd06223">
    <property type="entry name" value="PRTases_typeI"/>
    <property type="match status" value="1"/>
</dbReference>
<dbReference type="InterPro" id="IPR050408">
    <property type="entry name" value="HGPRT"/>
</dbReference>
<comment type="caution">
    <text evidence="2">The sequence shown here is derived from an EMBL/GenBank/DDBJ whole genome shotgun (WGS) entry which is preliminary data.</text>
</comment>
<evidence type="ECO:0000313" key="2">
    <source>
        <dbReference type="EMBL" id="KAJ3616916.1"/>
    </source>
</evidence>
<dbReference type="InterPro" id="IPR029057">
    <property type="entry name" value="PRTase-like"/>
</dbReference>
<dbReference type="GO" id="GO:0032264">
    <property type="term" value="P:IMP salvage"/>
    <property type="evidence" value="ECO:0007669"/>
    <property type="project" value="TreeGrafter"/>
</dbReference>
<dbReference type="Proteomes" id="UP001168821">
    <property type="component" value="Unassembled WGS sequence"/>
</dbReference>
<feature type="domain" description="Phosphoribosyltransferase" evidence="1">
    <location>
        <begin position="17"/>
        <end position="144"/>
    </location>
</feature>
<dbReference type="PANTHER" id="PTHR43340:SF1">
    <property type="entry name" value="HYPOXANTHINE PHOSPHORIBOSYLTRANSFERASE"/>
    <property type="match status" value="1"/>
</dbReference>
<dbReference type="InterPro" id="IPR000836">
    <property type="entry name" value="PRTase_dom"/>
</dbReference>
<dbReference type="AlphaFoldDB" id="A0AA38LZ30"/>
<evidence type="ECO:0000259" key="1">
    <source>
        <dbReference type="Pfam" id="PF00156"/>
    </source>
</evidence>
<organism evidence="2 3">
    <name type="scientific">Zophobas morio</name>
    <dbReference type="NCBI Taxonomy" id="2755281"/>
    <lineage>
        <taxon>Eukaryota</taxon>
        <taxon>Metazoa</taxon>
        <taxon>Ecdysozoa</taxon>
        <taxon>Arthropoda</taxon>
        <taxon>Hexapoda</taxon>
        <taxon>Insecta</taxon>
        <taxon>Pterygota</taxon>
        <taxon>Neoptera</taxon>
        <taxon>Endopterygota</taxon>
        <taxon>Coleoptera</taxon>
        <taxon>Polyphaga</taxon>
        <taxon>Cucujiformia</taxon>
        <taxon>Tenebrionidae</taxon>
        <taxon>Zophobas</taxon>
    </lineage>
</organism>
<dbReference type="EMBL" id="JALNTZ010002611">
    <property type="protein sequence ID" value="KAJ3616916.1"/>
    <property type="molecule type" value="Genomic_DNA"/>
</dbReference>
<name>A0AA38LZ30_9CUCU</name>
<dbReference type="GO" id="GO:0000287">
    <property type="term" value="F:magnesium ion binding"/>
    <property type="evidence" value="ECO:0007669"/>
    <property type="project" value="TreeGrafter"/>
</dbReference>
<dbReference type="SUPFAM" id="SSF53271">
    <property type="entry name" value="PRTase-like"/>
    <property type="match status" value="1"/>
</dbReference>
<accession>A0AA38LZ30</accession>
<dbReference type="GO" id="GO:0004422">
    <property type="term" value="F:hypoxanthine phosphoribosyltransferase activity"/>
    <property type="evidence" value="ECO:0007669"/>
    <property type="project" value="TreeGrafter"/>
</dbReference>
<gene>
    <name evidence="2" type="ORF">Zmor_008948</name>
</gene>
<proteinExistence type="predicted"/>
<dbReference type="GO" id="GO:0032263">
    <property type="term" value="P:GMP salvage"/>
    <property type="evidence" value="ECO:0007669"/>
    <property type="project" value="TreeGrafter"/>
</dbReference>
<reference evidence="2" key="1">
    <citation type="journal article" date="2023" name="G3 (Bethesda)">
        <title>Whole genome assemblies of Zophobas morio and Tenebrio molitor.</title>
        <authorList>
            <person name="Kaur S."/>
            <person name="Stinson S.A."/>
            <person name="diCenzo G.C."/>
        </authorList>
    </citation>
    <scope>NUCLEOTIDE SEQUENCE</scope>
    <source>
        <strain evidence="2">QUZm001</strain>
    </source>
</reference>
<dbReference type="Gene3D" id="3.40.50.2020">
    <property type="match status" value="1"/>
</dbReference>
<keyword evidence="3" id="KW-1185">Reference proteome</keyword>